<dbReference type="PROSITE" id="PS50893">
    <property type="entry name" value="ABC_TRANSPORTER_2"/>
    <property type="match status" value="1"/>
</dbReference>
<keyword evidence="4" id="KW-0067">ATP-binding</keyword>
<dbReference type="SMART" id="SM00382">
    <property type="entry name" value="AAA"/>
    <property type="match status" value="1"/>
</dbReference>
<dbReference type="CDD" id="cd03230">
    <property type="entry name" value="ABC_DR_subfamily_A"/>
    <property type="match status" value="1"/>
</dbReference>
<dbReference type="InterPro" id="IPR003593">
    <property type="entry name" value="AAA+_ATPase"/>
</dbReference>
<evidence type="ECO:0000313" key="7">
    <source>
        <dbReference type="Proteomes" id="UP000011625"/>
    </source>
</evidence>
<dbReference type="PATRIC" id="fig|1227456.3.peg.3838"/>
<gene>
    <name evidence="6" type="ORF">C450_18874</name>
</gene>
<dbReference type="PANTHER" id="PTHR43335:SF4">
    <property type="entry name" value="ABC TRANSPORTER, ATP-BINDING PROTEIN"/>
    <property type="match status" value="1"/>
</dbReference>
<accession>M0MWM4</accession>
<protein>
    <submittedName>
        <fullName evidence="6">ABC transporter</fullName>
    </submittedName>
</protein>
<name>M0MWM4_9EURY</name>
<evidence type="ECO:0000256" key="1">
    <source>
        <dbReference type="ARBA" id="ARBA00005417"/>
    </source>
</evidence>
<dbReference type="RefSeq" id="WP_005046126.1">
    <property type="nucleotide sequence ID" value="NZ_AOME01000086.1"/>
</dbReference>
<evidence type="ECO:0000256" key="4">
    <source>
        <dbReference type="ARBA" id="ARBA00022840"/>
    </source>
</evidence>
<dbReference type="EMBL" id="AOME01000086">
    <property type="protein sequence ID" value="EMA48840.1"/>
    <property type="molecule type" value="Genomic_DNA"/>
</dbReference>
<keyword evidence="7" id="KW-1185">Reference proteome</keyword>
<dbReference type="Gene3D" id="3.40.50.300">
    <property type="entry name" value="P-loop containing nucleotide triphosphate hydrolases"/>
    <property type="match status" value="1"/>
</dbReference>
<sequence>MSAAIETSSLTKRYGETLAVDGLSLTVDEGEVYGLVGPNGAGKSTTIDIIMDYTRPTSGTAQVLGADAHADAIEVHRNVGILPDRFGLYDRLSGRRHVQYIIESKSVAEDPDRLLERVGLADAADQDAGGYSKGMQQRLALAMALVGDPSVLILDEPFNGLDPNGVRLVRQIVREEAASGNAVFFSSHVLGQVEALCDRIGLLSNGELIAEGTIGELREGADAAYQFFIRTKDDTAALSESVRQVEGVSSVIQEGDILRVSCLDSDLENTIRDHIKQSGGVVRECDGSRTSLEDVFVAYTGGERQEKVPA</sequence>
<evidence type="ECO:0000256" key="3">
    <source>
        <dbReference type="ARBA" id="ARBA00022741"/>
    </source>
</evidence>
<comment type="similarity">
    <text evidence="1">Belongs to the ABC transporter superfamily.</text>
</comment>
<organism evidence="6 7">
    <name type="scientific">Halococcus salifodinae DSM 8989</name>
    <dbReference type="NCBI Taxonomy" id="1227456"/>
    <lineage>
        <taxon>Archaea</taxon>
        <taxon>Methanobacteriati</taxon>
        <taxon>Methanobacteriota</taxon>
        <taxon>Stenosarchaea group</taxon>
        <taxon>Halobacteria</taxon>
        <taxon>Halobacteriales</taxon>
        <taxon>Halococcaceae</taxon>
        <taxon>Halococcus</taxon>
    </lineage>
</organism>
<keyword evidence="2" id="KW-0813">Transport</keyword>
<reference evidence="6 7" key="1">
    <citation type="journal article" date="2014" name="PLoS Genet.">
        <title>Phylogenetically driven sequencing of extremely halophilic archaea reveals strategies for static and dynamic osmo-response.</title>
        <authorList>
            <person name="Becker E.A."/>
            <person name="Seitzer P.M."/>
            <person name="Tritt A."/>
            <person name="Larsen D."/>
            <person name="Krusor M."/>
            <person name="Yao A.I."/>
            <person name="Wu D."/>
            <person name="Madern D."/>
            <person name="Eisen J.A."/>
            <person name="Darling A.E."/>
            <person name="Facciotti M.T."/>
        </authorList>
    </citation>
    <scope>NUCLEOTIDE SEQUENCE [LARGE SCALE GENOMIC DNA]</scope>
    <source>
        <strain evidence="6 7">DSM 8989</strain>
    </source>
</reference>
<dbReference type="Pfam" id="PF00005">
    <property type="entry name" value="ABC_tran"/>
    <property type="match status" value="1"/>
</dbReference>
<dbReference type="OrthoDB" id="87732at2157"/>
<dbReference type="PANTHER" id="PTHR43335">
    <property type="entry name" value="ABC TRANSPORTER, ATP-BINDING PROTEIN"/>
    <property type="match status" value="1"/>
</dbReference>
<dbReference type="InterPro" id="IPR003439">
    <property type="entry name" value="ABC_transporter-like_ATP-bd"/>
</dbReference>
<dbReference type="PROSITE" id="PS00211">
    <property type="entry name" value="ABC_TRANSPORTER_1"/>
    <property type="match status" value="1"/>
</dbReference>
<dbReference type="GO" id="GO:0005524">
    <property type="term" value="F:ATP binding"/>
    <property type="evidence" value="ECO:0007669"/>
    <property type="project" value="UniProtKB-KW"/>
</dbReference>
<dbReference type="InterPro" id="IPR017871">
    <property type="entry name" value="ABC_transporter-like_CS"/>
</dbReference>
<dbReference type="GO" id="GO:0016887">
    <property type="term" value="F:ATP hydrolysis activity"/>
    <property type="evidence" value="ECO:0007669"/>
    <property type="project" value="InterPro"/>
</dbReference>
<evidence type="ECO:0000313" key="6">
    <source>
        <dbReference type="EMBL" id="EMA48840.1"/>
    </source>
</evidence>
<dbReference type="AlphaFoldDB" id="M0MWM4"/>
<dbReference type="STRING" id="1227456.C450_18874"/>
<dbReference type="SUPFAM" id="SSF52540">
    <property type="entry name" value="P-loop containing nucleoside triphosphate hydrolases"/>
    <property type="match status" value="1"/>
</dbReference>
<evidence type="ECO:0000256" key="2">
    <source>
        <dbReference type="ARBA" id="ARBA00022448"/>
    </source>
</evidence>
<evidence type="ECO:0000259" key="5">
    <source>
        <dbReference type="PROSITE" id="PS50893"/>
    </source>
</evidence>
<dbReference type="InterPro" id="IPR027417">
    <property type="entry name" value="P-loop_NTPase"/>
</dbReference>
<comment type="caution">
    <text evidence="6">The sequence shown here is derived from an EMBL/GenBank/DDBJ whole genome shotgun (WGS) entry which is preliminary data.</text>
</comment>
<keyword evidence="3" id="KW-0547">Nucleotide-binding</keyword>
<dbReference type="Proteomes" id="UP000011625">
    <property type="component" value="Unassembled WGS sequence"/>
</dbReference>
<feature type="domain" description="ABC transporter" evidence="5">
    <location>
        <begin position="5"/>
        <end position="230"/>
    </location>
</feature>
<proteinExistence type="inferred from homology"/>